<dbReference type="PANTHER" id="PTHR36496">
    <property type="entry name" value="CADHERIN DOMAIN-CONTAINING PROTEIN"/>
    <property type="match status" value="1"/>
</dbReference>
<dbReference type="Proteomes" id="UP001159363">
    <property type="component" value="Chromosome 5"/>
</dbReference>
<evidence type="ECO:0000313" key="4">
    <source>
        <dbReference type="Proteomes" id="UP001159363"/>
    </source>
</evidence>
<sequence length="1895" mass="215626">MRVIVANMERCRNDGAGETGDPRENPPTSGIVRQDSHLRKSNTTPHTTDTTPHTTDTTPHTTDTTLFKDSRLYENVVGAELLELSSVEWGEIPFLALEDEQGEIIRYGMDREVMPENVRELLLYSDQTNRLSPRRTGLDTRRGLPRIFALGNRVGRCRCSAGFLEDPHFPPALAFRRCSILTSLHPHRLPIVTVKGSVNGKVYEIVLGENVHSMTQALFPAENGIFQDDNAPTHNAGNPFWSVMENKLRVRCKVPESLTELEQFLSEKWYKIPLTTIMDFYVSIPRRILAVLGAKVQSRDVDKRTGTGISPSTSGIVYQKVPSHTTVPGRTRARGRMRGAWYEAHPLDCWSITSAPSLLPPPASSRCSPVDTSRSTNVGAQAAVDGEDDIDIDSVARHITHVSLQCRERAAVLRILGSALQTNTVYCVPASLHWRRESLLYARVHLAYGNIKASVLLPKEYTRNQDLDDGCTGSLASVSRSMLVNLPVSQTAWEELVGKGNTWRLREDKVPDPWRLREDKVPDPWRLREDKVPDPWCLREDKVPDPWRLREDKVPDPWRLREDTVPDPWRLREDKVPDPWRLREDKVPDPWRLREDKVPGLEVHLCNTYRLAYRRLTAARAHAMPKRLCKCTLLRLPKMTLNTRPWTPAENGANDCTAVRCLVVQSSNNAYDSLPYVASRVYLFIRSEYYASHKQTMFSRAHTPCKHTGCLRRHSILLWISTPEEKEDDKGKMLLLWISTPEEEDDKGKKLAEAGWTAGLVGGRAGEVSMEQRRDAPPANDGIIRHDYNENHGVVSADNRTRFASVAGEKSNHYTNSGPRVLEVGKRYHGKTVENSEFVHGTASILSRLGDASAPGASMTNYGWPPCSQQLCYSEVRTRICKRTTARKRNRNKQVRAEESDPATAFAVDTQVSTRAISRGSCMSQASILRIPYSHKFHLSIKSYMETILRIVYMSGACRITSNHDVFGGQVVDYWWRVEFQCRGSPHLHVVVWVEDHPNFETQEGIQRSTALRTGSPWKHRDNYLTPMAAYGGALLCSNHRLKRGEQFNAGTRKLVVRSQRDRSTSSSVYGSNTTNVLRSPGGFLRISSRNHASARQQATFNGAVLVSFKRKTMNTRRTSTFLHVSVSADILQLILRASGESYAPSNGCVTKLWCTAPAWREIRTRGTAERYEETVCQTAERYEETVCQTAERYEETVCQTAERYEEIVCQTAERYEETVCQTAERYEETVCQTAERYEETVCQTAERYEETVCQTAERYETVCQTAERYEENVCQTAERYEETLCQTAERYEETVCQTAERYEETVCQTAERYEETVCQTAERYETVCQTAERYEENVCQTAERYEETAQMFRKELHHSWRAIQHYTGDCLLAHIMRRRRPAKTGLGKVKETARMAERRMEGARVCEAELVASSSHQTALGRAPLFSIAQRLEAFRRAPPQGEGEGSALSCVTGKVSVTPSSVSEEPSNEVKASASIIRRRQKSPYQYVSEFKQCRMIGLRETGCHIVTSRLLQGIMLRQSCMCDNQWIEEGCTQRRAALATLLARYWTTAMGIDVNAPTVRRRLLRASLVASILFRRLPLFRNHEHLRLQWARERRHWRFERQNGDLNRNRYIREVLEPEVLLLFKVSPHVISQQDNARSHVERTVQAFLNGRQVPLLPWPARSPDMSPIDHRTIGTHTLCAARSRVLALSHRPYFPSIAGVRSTCDVTRKPPLMFQKHGICSPTVQRLFENPGATSTGNRTRFSMVEGKQFNHYTTATYSIIRSYARCLYAVSPPSLRSLRRHSLLLKHLRRFLHDVAYTMHAISSVPAEGSGGGSKNTLRKQVHISAPHTYSKLCVPRLSKAFQLIKPHPACERVGSFPEINLEHVRSTGNDWILAQRANNWKAHMPQHDN</sequence>
<proteinExistence type="predicted"/>
<dbReference type="Gene3D" id="3.30.420.10">
    <property type="entry name" value="Ribonuclease H-like superfamily/Ribonuclease H"/>
    <property type="match status" value="2"/>
</dbReference>
<gene>
    <name evidence="3" type="ORF">PR048_016694</name>
</gene>
<feature type="compositionally biased region" description="Low complexity" evidence="1">
    <location>
        <begin position="43"/>
        <end position="62"/>
    </location>
</feature>
<evidence type="ECO:0000256" key="1">
    <source>
        <dbReference type="SAM" id="MobiDB-lite"/>
    </source>
</evidence>
<feature type="region of interest" description="Disordered" evidence="1">
    <location>
        <begin position="6"/>
        <end position="62"/>
    </location>
</feature>
<name>A0ABQ9H7H7_9NEOP</name>
<keyword evidence="4" id="KW-1185">Reference proteome</keyword>
<evidence type="ECO:0000313" key="3">
    <source>
        <dbReference type="EMBL" id="KAJ8880228.1"/>
    </source>
</evidence>
<dbReference type="EMBL" id="JARBHB010000006">
    <property type="protein sequence ID" value="KAJ8880228.1"/>
    <property type="molecule type" value="Genomic_DNA"/>
</dbReference>
<protein>
    <recommendedName>
        <fullName evidence="2">Helitron helicase-like domain-containing protein</fullName>
    </recommendedName>
</protein>
<reference evidence="3 4" key="1">
    <citation type="submission" date="2023-02" db="EMBL/GenBank/DDBJ databases">
        <title>LHISI_Scaffold_Assembly.</title>
        <authorList>
            <person name="Stuart O.P."/>
            <person name="Cleave R."/>
            <person name="Magrath M.J.L."/>
            <person name="Mikheyev A.S."/>
        </authorList>
    </citation>
    <scope>NUCLEOTIDE SEQUENCE [LARGE SCALE GENOMIC DNA]</scope>
    <source>
        <strain evidence="3">Daus_M_001</strain>
        <tissue evidence="3">Leg muscle</tissue>
    </source>
</reference>
<evidence type="ECO:0000259" key="2">
    <source>
        <dbReference type="Pfam" id="PF14214"/>
    </source>
</evidence>
<accession>A0ABQ9H7H7</accession>
<feature type="domain" description="Helitron helicase-like" evidence="2">
    <location>
        <begin position="936"/>
        <end position="992"/>
    </location>
</feature>
<feature type="compositionally biased region" description="Basic and acidic residues" evidence="1">
    <location>
        <begin position="9"/>
        <end position="24"/>
    </location>
</feature>
<dbReference type="InterPro" id="IPR036397">
    <property type="entry name" value="RNaseH_sf"/>
</dbReference>
<dbReference type="Pfam" id="PF14214">
    <property type="entry name" value="Helitron_like_N"/>
    <property type="match status" value="1"/>
</dbReference>
<comment type="caution">
    <text evidence="3">The sequence shown here is derived from an EMBL/GenBank/DDBJ whole genome shotgun (WGS) entry which is preliminary data.</text>
</comment>
<organism evidence="3 4">
    <name type="scientific">Dryococelus australis</name>
    <dbReference type="NCBI Taxonomy" id="614101"/>
    <lineage>
        <taxon>Eukaryota</taxon>
        <taxon>Metazoa</taxon>
        <taxon>Ecdysozoa</taxon>
        <taxon>Arthropoda</taxon>
        <taxon>Hexapoda</taxon>
        <taxon>Insecta</taxon>
        <taxon>Pterygota</taxon>
        <taxon>Neoptera</taxon>
        <taxon>Polyneoptera</taxon>
        <taxon>Phasmatodea</taxon>
        <taxon>Verophasmatodea</taxon>
        <taxon>Anareolatae</taxon>
        <taxon>Phasmatidae</taxon>
        <taxon>Eurycanthinae</taxon>
        <taxon>Dryococelus</taxon>
    </lineage>
</organism>
<dbReference type="PANTHER" id="PTHR36496:SF2">
    <property type="match status" value="1"/>
</dbReference>
<dbReference type="Gene3D" id="1.20.120.20">
    <property type="entry name" value="Apolipoprotein"/>
    <property type="match status" value="1"/>
</dbReference>
<dbReference type="InterPro" id="IPR025476">
    <property type="entry name" value="Helitron_helicase-like"/>
</dbReference>